<keyword evidence="12" id="KW-1185">Reference proteome</keyword>
<reference evidence="11 12" key="1">
    <citation type="submission" date="2020-08" db="EMBL/GenBank/DDBJ databases">
        <title>Draft genome sequence of Parasphingopyxis sp. GrpM-11.</title>
        <authorList>
            <person name="Oh J."/>
            <person name="Roh D.-H."/>
        </authorList>
    </citation>
    <scope>NUCLEOTIDE SEQUENCE [LARGE SCALE GENOMIC DNA]</scope>
    <source>
        <strain evidence="11 12">GrpM-11</strain>
    </source>
</reference>
<dbReference type="SUPFAM" id="SSF103054">
    <property type="entry name" value="General secretion pathway protein M, EpsM"/>
    <property type="match status" value="1"/>
</dbReference>
<evidence type="ECO:0000256" key="1">
    <source>
        <dbReference type="ARBA" id="ARBA00004377"/>
    </source>
</evidence>
<evidence type="ECO:0000256" key="3">
    <source>
        <dbReference type="ARBA" id="ARBA00022448"/>
    </source>
</evidence>
<dbReference type="AlphaFoldDB" id="A0A842I085"/>
<keyword evidence="7" id="KW-0653">Protein transport</keyword>
<dbReference type="GO" id="GO:0015627">
    <property type="term" value="C:type II protein secretion system complex"/>
    <property type="evidence" value="ECO:0007669"/>
    <property type="project" value="InterPro"/>
</dbReference>
<accession>A0A842I085</accession>
<sequence>MSERFQRWWSTRTQRERWLFLGAAGLFAIVLAWLAIVRPLGMALDSVKARHDMAVIALGRVDNRLDQIEAARTNPVTAPEGRIVDIVLAEAVRTGFNTAETEPVGTDGVRVIIGAVRPQTFFAWVAGLEGRMGLSVDALTVRPNSDETLSVDVTFRRGGQG</sequence>
<dbReference type="RefSeq" id="WP_185801361.1">
    <property type="nucleotide sequence ID" value="NZ_JACJVJ010000002.1"/>
</dbReference>
<keyword evidence="3" id="KW-0813">Transport</keyword>
<gene>
    <name evidence="11" type="ORF">H6P80_10635</name>
</gene>
<keyword evidence="5" id="KW-0997">Cell inner membrane</keyword>
<dbReference type="Pfam" id="PF04612">
    <property type="entry name" value="T2SSM"/>
    <property type="match status" value="1"/>
</dbReference>
<evidence type="ECO:0000313" key="11">
    <source>
        <dbReference type="EMBL" id="MBC2778071.1"/>
    </source>
</evidence>
<dbReference type="InterPro" id="IPR007690">
    <property type="entry name" value="T2SS_GspM"/>
</dbReference>
<keyword evidence="4" id="KW-1003">Cell membrane</keyword>
<evidence type="ECO:0000256" key="10">
    <source>
        <dbReference type="SAM" id="Phobius"/>
    </source>
</evidence>
<evidence type="ECO:0000256" key="9">
    <source>
        <dbReference type="ARBA" id="ARBA00023136"/>
    </source>
</evidence>
<keyword evidence="8 10" id="KW-1133">Transmembrane helix</keyword>
<dbReference type="EMBL" id="JACJVJ010000002">
    <property type="protein sequence ID" value="MBC2778071.1"/>
    <property type="molecule type" value="Genomic_DNA"/>
</dbReference>
<evidence type="ECO:0000256" key="4">
    <source>
        <dbReference type="ARBA" id="ARBA00022475"/>
    </source>
</evidence>
<dbReference type="InterPro" id="IPR023229">
    <property type="entry name" value="T2SS_M_periplasmic_sf"/>
</dbReference>
<protein>
    <submittedName>
        <fullName evidence="11">Type II secretion system protein M</fullName>
    </submittedName>
</protein>
<name>A0A842I085_9SPHN</name>
<comment type="similarity">
    <text evidence="2">Belongs to the GSP M family.</text>
</comment>
<evidence type="ECO:0000256" key="2">
    <source>
        <dbReference type="ARBA" id="ARBA00010637"/>
    </source>
</evidence>
<comment type="caution">
    <text evidence="11">The sequence shown here is derived from an EMBL/GenBank/DDBJ whole genome shotgun (WGS) entry which is preliminary data.</text>
</comment>
<evidence type="ECO:0000313" key="12">
    <source>
        <dbReference type="Proteomes" id="UP000564378"/>
    </source>
</evidence>
<comment type="subcellular location">
    <subcellularLocation>
        <location evidence="1">Cell inner membrane</location>
        <topology evidence="1">Single-pass membrane protein</topology>
    </subcellularLocation>
</comment>
<dbReference type="Proteomes" id="UP000564378">
    <property type="component" value="Unassembled WGS sequence"/>
</dbReference>
<dbReference type="GO" id="GO:0005886">
    <property type="term" value="C:plasma membrane"/>
    <property type="evidence" value="ECO:0007669"/>
    <property type="project" value="UniProtKB-SubCell"/>
</dbReference>
<evidence type="ECO:0000256" key="7">
    <source>
        <dbReference type="ARBA" id="ARBA00022927"/>
    </source>
</evidence>
<evidence type="ECO:0000256" key="6">
    <source>
        <dbReference type="ARBA" id="ARBA00022692"/>
    </source>
</evidence>
<organism evidence="11 12">
    <name type="scientific">Parasphingopyxis marina</name>
    <dbReference type="NCBI Taxonomy" id="2761622"/>
    <lineage>
        <taxon>Bacteria</taxon>
        <taxon>Pseudomonadati</taxon>
        <taxon>Pseudomonadota</taxon>
        <taxon>Alphaproteobacteria</taxon>
        <taxon>Sphingomonadales</taxon>
        <taxon>Sphingomonadaceae</taxon>
        <taxon>Parasphingopyxis</taxon>
    </lineage>
</organism>
<dbReference type="GO" id="GO:0015628">
    <property type="term" value="P:protein secretion by the type II secretion system"/>
    <property type="evidence" value="ECO:0007669"/>
    <property type="project" value="InterPro"/>
</dbReference>
<proteinExistence type="inferred from homology"/>
<evidence type="ECO:0000256" key="8">
    <source>
        <dbReference type="ARBA" id="ARBA00022989"/>
    </source>
</evidence>
<keyword evidence="9 10" id="KW-0472">Membrane</keyword>
<evidence type="ECO:0000256" key="5">
    <source>
        <dbReference type="ARBA" id="ARBA00022519"/>
    </source>
</evidence>
<keyword evidence="6 10" id="KW-0812">Transmembrane</keyword>
<feature type="transmembrane region" description="Helical" evidence="10">
    <location>
        <begin position="18"/>
        <end position="36"/>
    </location>
</feature>